<comment type="similarity">
    <text evidence="1">Belongs to the flavoredoxin family.</text>
</comment>
<dbReference type="PANTHER" id="PTHR43567">
    <property type="entry name" value="FLAVOREDOXIN-RELATED-RELATED"/>
    <property type="match status" value="1"/>
</dbReference>
<accession>A0A174H9Q6</accession>
<feature type="domain" description="Flavin reductase like" evidence="2">
    <location>
        <begin position="25"/>
        <end position="165"/>
    </location>
</feature>
<evidence type="ECO:0000313" key="4">
    <source>
        <dbReference type="Proteomes" id="UP000095558"/>
    </source>
</evidence>
<name>A0A174H9Q6_9CLOT</name>
<protein>
    <submittedName>
        <fullName evidence="3">Flavoredoxin</fullName>
    </submittedName>
</protein>
<proteinExistence type="inferred from homology"/>
<dbReference type="GeneID" id="83012779"/>
<dbReference type="SUPFAM" id="SSF50475">
    <property type="entry name" value="FMN-binding split barrel"/>
    <property type="match status" value="1"/>
</dbReference>
<evidence type="ECO:0000313" key="3">
    <source>
        <dbReference type="EMBL" id="CUO69830.1"/>
    </source>
</evidence>
<dbReference type="RefSeq" id="WP_042400756.1">
    <property type="nucleotide sequence ID" value="NZ_CYYT01000040.1"/>
</dbReference>
<dbReference type="InterPro" id="IPR012349">
    <property type="entry name" value="Split_barrel_FMN-bd"/>
</dbReference>
<organism evidence="3 4">
    <name type="scientific">Clostridium disporicum</name>
    <dbReference type="NCBI Taxonomy" id="84024"/>
    <lineage>
        <taxon>Bacteria</taxon>
        <taxon>Bacillati</taxon>
        <taxon>Bacillota</taxon>
        <taxon>Clostridia</taxon>
        <taxon>Eubacteriales</taxon>
        <taxon>Clostridiaceae</taxon>
        <taxon>Clostridium</taxon>
    </lineage>
</organism>
<reference evidence="3 4" key="1">
    <citation type="submission" date="2015-09" db="EMBL/GenBank/DDBJ databases">
        <authorList>
            <consortium name="Pathogen Informatics"/>
        </authorList>
    </citation>
    <scope>NUCLEOTIDE SEQUENCE [LARGE SCALE GENOMIC DNA]</scope>
    <source>
        <strain evidence="3 4">2789STDY5834855</strain>
    </source>
</reference>
<dbReference type="EMBL" id="CYZV01000041">
    <property type="protein sequence ID" value="CUO69830.1"/>
    <property type="molecule type" value="Genomic_DNA"/>
</dbReference>
<dbReference type="InterPro" id="IPR052174">
    <property type="entry name" value="Flavoredoxin"/>
</dbReference>
<evidence type="ECO:0000259" key="2">
    <source>
        <dbReference type="Pfam" id="PF01613"/>
    </source>
</evidence>
<gene>
    <name evidence="3" type="primary">flr_3</name>
    <name evidence="3" type="ORF">ERS852470_03097</name>
</gene>
<dbReference type="OrthoDB" id="9791490at2"/>
<dbReference type="Gene3D" id="2.30.110.10">
    <property type="entry name" value="Electron Transport, Fmn-binding Protein, Chain A"/>
    <property type="match status" value="1"/>
</dbReference>
<dbReference type="Proteomes" id="UP000095558">
    <property type="component" value="Unassembled WGS sequence"/>
</dbReference>
<dbReference type="InterPro" id="IPR002563">
    <property type="entry name" value="Flavin_Rdtase-like_dom"/>
</dbReference>
<dbReference type="AlphaFoldDB" id="A0A174H9Q6"/>
<dbReference type="Pfam" id="PF01613">
    <property type="entry name" value="Flavin_Reduct"/>
    <property type="match status" value="1"/>
</dbReference>
<dbReference type="PANTHER" id="PTHR43567:SF5">
    <property type="entry name" value="HYPOTHETICAL CYTOSOLIC PROTEIN"/>
    <property type="match status" value="1"/>
</dbReference>
<dbReference type="GO" id="GO:0010181">
    <property type="term" value="F:FMN binding"/>
    <property type="evidence" value="ECO:0007669"/>
    <property type="project" value="InterPro"/>
</dbReference>
<sequence>MIKRFVSYNENLEKNIELLSKGIFLTTKSGSKVNSMTIAWGSIGFMWGKPVFTVMVRPQRYTYGIIEKTNEFTVTIPYKNVDKEIAFLGTKSGKDINKLAQLNIDTRESEKINTPVLNMEGMHFECRVLYKTTMSDKNLNEDIKNSKYPLEDYHTIYFGEIVSSYIIK</sequence>
<evidence type="ECO:0000256" key="1">
    <source>
        <dbReference type="ARBA" id="ARBA00038054"/>
    </source>
</evidence>
<dbReference type="GO" id="GO:0016646">
    <property type="term" value="F:oxidoreductase activity, acting on the CH-NH group of donors, NAD or NADP as acceptor"/>
    <property type="evidence" value="ECO:0007669"/>
    <property type="project" value="UniProtKB-ARBA"/>
</dbReference>